<dbReference type="InterPro" id="IPR050399">
    <property type="entry name" value="HPr"/>
</dbReference>
<accession>A0A133ZV39</accession>
<dbReference type="Proteomes" id="UP000070483">
    <property type="component" value="Unassembled WGS sequence"/>
</dbReference>
<proteinExistence type="predicted"/>
<dbReference type="SUPFAM" id="SSF55594">
    <property type="entry name" value="HPr-like"/>
    <property type="match status" value="1"/>
</dbReference>
<dbReference type="RefSeq" id="WP_060918779.1">
    <property type="nucleotide sequence ID" value="NZ_KQ960118.1"/>
</dbReference>
<dbReference type="NCBIfam" id="TIGR01003">
    <property type="entry name" value="PTS_HPr_family"/>
    <property type="match status" value="1"/>
</dbReference>
<keyword evidence="2" id="KW-0963">Cytoplasm</keyword>
<organism evidence="5 6">
    <name type="scientific">Leptotrichia wadei</name>
    <dbReference type="NCBI Taxonomy" id="157687"/>
    <lineage>
        <taxon>Bacteria</taxon>
        <taxon>Fusobacteriati</taxon>
        <taxon>Fusobacteriota</taxon>
        <taxon>Fusobacteriia</taxon>
        <taxon>Fusobacteriales</taxon>
        <taxon>Leptotrichiaceae</taxon>
        <taxon>Leptotrichia</taxon>
    </lineage>
</organism>
<dbReference type="PROSITE" id="PS51350">
    <property type="entry name" value="PTS_HPR_DOM"/>
    <property type="match status" value="1"/>
</dbReference>
<dbReference type="InterPro" id="IPR000032">
    <property type="entry name" value="HPr-like"/>
</dbReference>
<keyword evidence="3" id="KW-0598">Phosphotransferase system</keyword>
<comment type="subcellular location">
    <subcellularLocation>
        <location evidence="1">Cytoplasm</location>
    </subcellularLocation>
</comment>
<dbReference type="GO" id="GO:0005737">
    <property type="term" value="C:cytoplasm"/>
    <property type="evidence" value="ECO:0007669"/>
    <property type="project" value="UniProtKB-SubCell"/>
</dbReference>
<dbReference type="PANTHER" id="PTHR33705">
    <property type="entry name" value="PHOSPHOCARRIER PROTEIN HPR"/>
    <property type="match status" value="1"/>
</dbReference>
<dbReference type="InterPro" id="IPR035895">
    <property type="entry name" value="HPr-like_sf"/>
</dbReference>
<evidence type="ECO:0000256" key="3">
    <source>
        <dbReference type="ARBA" id="ARBA00022683"/>
    </source>
</evidence>
<dbReference type="AlphaFoldDB" id="A0A133ZV39"/>
<dbReference type="EMBL" id="LSDD01000177">
    <property type="protein sequence ID" value="KXB59299.1"/>
    <property type="molecule type" value="Genomic_DNA"/>
</dbReference>
<sequence length="106" mass="12094">MKEIIVEIKNEQGIHARPSGQIVNIAKKYNATLEIEKVLENERSENNKGKNEKVDGKNVFGVMMLGAEKGEKLKLRAISENGENPEEEAKLLEELRQLIEINKFFE</sequence>
<protein>
    <submittedName>
        <fullName evidence="5">Phosphocarrier, HPr family</fullName>
    </submittedName>
</protein>
<comment type="caution">
    <text evidence="5">The sequence shown here is derived from an EMBL/GenBank/DDBJ whole genome shotgun (WGS) entry which is preliminary data.</text>
</comment>
<evidence type="ECO:0000256" key="2">
    <source>
        <dbReference type="ARBA" id="ARBA00022490"/>
    </source>
</evidence>
<dbReference type="PATRIC" id="fig|157687.3.peg.2396"/>
<dbReference type="Gene3D" id="3.30.1340.10">
    <property type="entry name" value="HPr-like"/>
    <property type="match status" value="1"/>
</dbReference>
<dbReference type="Pfam" id="PF00381">
    <property type="entry name" value="PTS-HPr"/>
    <property type="match status" value="1"/>
</dbReference>
<evidence type="ECO:0000256" key="1">
    <source>
        <dbReference type="ARBA" id="ARBA00004496"/>
    </source>
</evidence>
<evidence type="ECO:0000313" key="5">
    <source>
        <dbReference type="EMBL" id="KXB59299.1"/>
    </source>
</evidence>
<dbReference type="PANTHER" id="PTHR33705:SF2">
    <property type="entry name" value="PHOSPHOCARRIER PROTEIN NPR"/>
    <property type="match status" value="1"/>
</dbReference>
<dbReference type="GO" id="GO:0009401">
    <property type="term" value="P:phosphoenolpyruvate-dependent sugar phosphotransferase system"/>
    <property type="evidence" value="ECO:0007669"/>
    <property type="project" value="UniProtKB-KW"/>
</dbReference>
<keyword evidence="6" id="KW-1185">Reference proteome</keyword>
<dbReference type="STRING" id="157687.HMPREF3180_02391"/>
<name>A0A133ZV39_9FUSO</name>
<evidence type="ECO:0000313" key="6">
    <source>
        <dbReference type="Proteomes" id="UP000070483"/>
    </source>
</evidence>
<dbReference type="CDD" id="cd00367">
    <property type="entry name" value="PTS-HPr_like"/>
    <property type="match status" value="1"/>
</dbReference>
<dbReference type="PRINTS" id="PR00107">
    <property type="entry name" value="PHOSPHOCPHPR"/>
</dbReference>
<feature type="domain" description="HPr" evidence="4">
    <location>
        <begin position="1"/>
        <end position="106"/>
    </location>
</feature>
<reference evidence="6" key="1">
    <citation type="submission" date="2016-01" db="EMBL/GenBank/DDBJ databases">
        <authorList>
            <person name="Mitreva M."/>
            <person name="Pepin K.H."/>
            <person name="Mihindukulasuriya K.A."/>
            <person name="Fulton R."/>
            <person name="Fronick C."/>
            <person name="O'Laughlin M."/>
            <person name="Miner T."/>
            <person name="Herter B."/>
            <person name="Rosa B.A."/>
            <person name="Cordes M."/>
            <person name="Tomlinson C."/>
            <person name="Wollam A."/>
            <person name="Palsikar V.B."/>
            <person name="Mardis E.R."/>
            <person name="Wilson R.K."/>
        </authorList>
    </citation>
    <scope>NUCLEOTIDE SEQUENCE [LARGE SCALE GENOMIC DNA]</scope>
    <source>
        <strain evidence="6">KA00185</strain>
    </source>
</reference>
<gene>
    <name evidence="5" type="ORF">HMPREF3180_02391</name>
</gene>
<evidence type="ECO:0000259" key="4">
    <source>
        <dbReference type="PROSITE" id="PS51350"/>
    </source>
</evidence>
<dbReference type="OrthoDB" id="9809047at2"/>